<organism evidence="1 2">
    <name type="scientific">Pleurodeles waltl</name>
    <name type="common">Iberian ribbed newt</name>
    <dbReference type="NCBI Taxonomy" id="8319"/>
    <lineage>
        <taxon>Eukaryota</taxon>
        <taxon>Metazoa</taxon>
        <taxon>Chordata</taxon>
        <taxon>Craniata</taxon>
        <taxon>Vertebrata</taxon>
        <taxon>Euteleostomi</taxon>
        <taxon>Amphibia</taxon>
        <taxon>Batrachia</taxon>
        <taxon>Caudata</taxon>
        <taxon>Salamandroidea</taxon>
        <taxon>Salamandridae</taxon>
        <taxon>Pleurodelinae</taxon>
        <taxon>Pleurodeles</taxon>
    </lineage>
</organism>
<dbReference type="Proteomes" id="UP001066276">
    <property type="component" value="Chromosome 12"/>
</dbReference>
<name>A0AAV7KZR3_PLEWA</name>
<dbReference type="EMBL" id="JANPWB010000016">
    <property type="protein sequence ID" value="KAJ1081703.1"/>
    <property type="molecule type" value="Genomic_DNA"/>
</dbReference>
<sequence length="130" mass="15024">MLPRLRDLIGAEQVEVLESRLDDAEGWLRHKNVRMVGLPKGAKGSDAVTYVKQWLRQLLLQDTFSQFFLLECAHRKRGQSKFCSRYRRKSDTLSIKVGYIISSDDNTTIYRSITIKHQRKGDINAGNRTL</sequence>
<comment type="caution">
    <text evidence="1">The sequence shown here is derived from an EMBL/GenBank/DDBJ whole genome shotgun (WGS) entry which is preliminary data.</text>
</comment>
<dbReference type="AlphaFoldDB" id="A0AAV7KZR3"/>
<proteinExistence type="predicted"/>
<reference evidence="1" key="1">
    <citation type="journal article" date="2022" name="bioRxiv">
        <title>Sequencing and chromosome-scale assembly of the giantPleurodeles waltlgenome.</title>
        <authorList>
            <person name="Brown T."/>
            <person name="Elewa A."/>
            <person name="Iarovenko S."/>
            <person name="Subramanian E."/>
            <person name="Araus A.J."/>
            <person name="Petzold A."/>
            <person name="Susuki M."/>
            <person name="Suzuki K.-i.T."/>
            <person name="Hayashi T."/>
            <person name="Toyoda A."/>
            <person name="Oliveira C."/>
            <person name="Osipova E."/>
            <person name="Leigh N.D."/>
            <person name="Simon A."/>
            <person name="Yun M.H."/>
        </authorList>
    </citation>
    <scope>NUCLEOTIDE SEQUENCE</scope>
    <source>
        <strain evidence="1">20211129_DDA</strain>
        <tissue evidence="1">Liver</tissue>
    </source>
</reference>
<evidence type="ECO:0000313" key="1">
    <source>
        <dbReference type="EMBL" id="KAJ1081703.1"/>
    </source>
</evidence>
<keyword evidence="2" id="KW-1185">Reference proteome</keyword>
<dbReference type="Gene3D" id="3.30.70.1820">
    <property type="entry name" value="L1 transposable element, RRM domain"/>
    <property type="match status" value="1"/>
</dbReference>
<accession>A0AAV7KZR3</accession>
<protein>
    <submittedName>
        <fullName evidence="1">Uncharacterized protein</fullName>
    </submittedName>
</protein>
<gene>
    <name evidence="1" type="ORF">NDU88_001881</name>
</gene>
<evidence type="ECO:0000313" key="2">
    <source>
        <dbReference type="Proteomes" id="UP001066276"/>
    </source>
</evidence>